<evidence type="ECO:0000313" key="2">
    <source>
        <dbReference type="EMBL" id="MQA37746.1"/>
    </source>
</evidence>
<evidence type="ECO:0008006" key="4">
    <source>
        <dbReference type="Google" id="ProtNLM"/>
    </source>
</evidence>
<evidence type="ECO:0000313" key="3">
    <source>
        <dbReference type="Proteomes" id="UP000440498"/>
    </source>
</evidence>
<name>A0A6A7MYA6_9BURK</name>
<dbReference type="AlphaFoldDB" id="A0A6A7MYA6"/>
<feature type="chain" id="PRO_5025549596" description="DUF4382 domain-containing protein" evidence="1">
    <location>
        <begin position="27"/>
        <end position="401"/>
    </location>
</feature>
<dbReference type="PROSITE" id="PS51257">
    <property type="entry name" value="PROKAR_LIPOPROTEIN"/>
    <property type="match status" value="1"/>
</dbReference>
<reference evidence="2 3" key="1">
    <citation type="submission" date="2019-10" db="EMBL/GenBank/DDBJ databases">
        <title>Two novel species isolated from a subtropical stream in China.</title>
        <authorList>
            <person name="Lu H."/>
        </authorList>
    </citation>
    <scope>NUCLEOTIDE SEQUENCE [LARGE SCALE GENOMIC DNA]</scope>
    <source>
        <strain evidence="2 3">FT29W</strain>
    </source>
</reference>
<dbReference type="EMBL" id="WHUG01000002">
    <property type="protein sequence ID" value="MQA37746.1"/>
    <property type="molecule type" value="Genomic_DNA"/>
</dbReference>
<evidence type="ECO:0000256" key="1">
    <source>
        <dbReference type="SAM" id="SignalP"/>
    </source>
</evidence>
<gene>
    <name evidence="2" type="ORF">GEV02_06260</name>
</gene>
<feature type="signal peptide" evidence="1">
    <location>
        <begin position="1"/>
        <end position="26"/>
    </location>
</feature>
<organism evidence="2 3">
    <name type="scientific">Rugamonas aquatica</name>
    <dbReference type="NCBI Taxonomy" id="2743357"/>
    <lineage>
        <taxon>Bacteria</taxon>
        <taxon>Pseudomonadati</taxon>
        <taxon>Pseudomonadota</taxon>
        <taxon>Betaproteobacteria</taxon>
        <taxon>Burkholderiales</taxon>
        <taxon>Oxalobacteraceae</taxon>
        <taxon>Telluria group</taxon>
        <taxon>Rugamonas</taxon>
    </lineage>
</organism>
<protein>
    <recommendedName>
        <fullName evidence="4">DUF4382 domain-containing protein</fullName>
    </recommendedName>
</protein>
<comment type="caution">
    <text evidence="2">The sequence shown here is derived from an EMBL/GenBank/DDBJ whole genome shotgun (WGS) entry which is preliminary data.</text>
</comment>
<dbReference type="RefSeq" id="WP_152837171.1">
    <property type="nucleotide sequence ID" value="NZ_WHUG01000002.1"/>
</dbReference>
<sequence>MQKQSMKWPRSSAACVLAGLALVLQACGGGGGGGGGNSPAAQTAPELTITSFSPTSINKSYKDGQGVAETALSFNVAYTATAGWPNPYVVIDDPDRVVDVAELPDLSSSTATLRFYLASEMRPGSYTSPITVHVCKDSSCTVEYGGSPIRINKSIQIAGLKLPSSVLQLSSVYLEPAAPVTMAIQPPAGVVYAAEFGLGFGTDGSSQDRLSQYALLSQSGSNVTITPTEYAKRLKPGNYKGSIEFSATGYKKRILPVEWKVAVPASGMVLETSDVRMEHVGYCTEDSAMIVKFALDAGVQVDKLAITYDAGINRDILGKPLDWLTPSVASDLTADGPLKSVTRDAAGGYVLNLNVTTGNAPNAASPNCLRNGTFRANVLIGTTTADKQKHVTNVPVVLHFF</sequence>
<accession>A0A6A7MYA6</accession>
<proteinExistence type="predicted"/>
<keyword evidence="3" id="KW-1185">Reference proteome</keyword>
<keyword evidence="1" id="KW-0732">Signal</keyword>
<dbReference type="Proteomes" id="UP000440498">
    <property type="component" value="Unassembled WGS sequence"/>
</dbReference>